<sequence>MQATEQQVQVAAKLYEMRDRARRLLGEKYKPHMAELGRILKDTARQAGKSEIAVAMEVVKKRNLIGMDLMMVMAAAVELTEPSP</sequence>
<evidence type="ECO:0000313" key="1">
    <source>
        <dbReference type="EMBL" id="SBV37833.1"/>
    </source>
</evidence>
<gene>
    <name evidence="1" type="ORF">STPYR_12776</name>
</gene>
<accession>A0A1Y5Q6H4</accession>
<organism evidence="1">
    <name type="scientific">uncultured Stenotrophomonas sp</name>
    <dbReference type="NCBI Taxonomy" id="165438"/>
    <lineage>
        <taxon>Bacteria</taxon>
        <taxon>Pseudomonadati</taxon>
        <taxon>Pseudomonadota</taxon>
        <taxon>Gammaproteobacteria</taxon>
        <taxon>Lysobacterales</taxon>
        <taxon>Lysobacteraceae</taxon>
        <taxon>Stenotrophomonas</taxon>
        <taxon>environmental samples</taxon>
    </lineage>
</organism>
<name>A0A1Y5Q6H4_9GAMM</name>
<protein>
    <submittedName>
        <fullName evidence="1">Uncharacterized protein</fullName>
    </submittedName>
</protein>
<proteinExistence type="predicted"/>
<dbReference type="EMBL" id="FLTS01000001">
    <property type="protein sequence ID" value="SBV37833.1"/>
    <property type="molecule type" value="Genomic_DNA"/>
</dbReference>
<dbReference type="AlphaFoldDB" id="A0A1Y5Q6H4"/>
<reference evidence="1" key="1">
    <citation type="submission" date="2016-03" db="EMBL/GenBank/DDBJ databases">
        <authorList>
            <person name="Ploux O."/>
        </authorList>
    </citation>
    <scope>NUCLEOTIDE SEQUENCE</scope>
    <source>
        <strain evidence="1">UC10</strain>
    </source>
</reference>